<sequence length="39" mass="4682">MEFKLLSGEKPRKSIFTVVFLSFHFTFRSCNIAFMQKHQ</sequence>
<organism evidence="2">
    <name type="scientific">Anguilla anguilla</name>
    <name type="common">European freshwater eel</name>
    <name type="synonym">Muraena anguilla</name>
    <dbReference type="NCBI Taxonomy" id="7936"/>
    <lineage>
        <taxon>Eukaryota</taxon>
        <taxon>Metazoa</taxon>
        <taxon>Chordata</taxon>
        <taxon>Craniata</taxon>
        <taxon>Vertebrata</taxon>
        <taxon>Euteleostomi</taxon>
        <taxon>Actinopterygii</taxon>
        <taxon>Neopterygii</taxon>
        <taxon>Teleostei</taxon>
        <taxon>Anguilliformes</taxon>
        <taxon>Anguillidae</taxon>
        <taxon>Anguilla</taxon>
    </lineage>
</organism>
<reference evidence="2" key="1">
    <citation type="submission" date="2014-11" db="EMBL/GenBank/DDBJ databases">
        <authorList>
            <person name="Amaro Gonzalez C."/>
        </authorList>
    </citation>
    <scope>NUCLEOTIDE SEQUENCE</scope>
</reference>
<reference evidence="2" key="2">
    <citation type="journal article" date="2015" name="Fish Shellfish Immunol.">
        <title>Early steps in the European eel (Anguilla anguilla)-Vibrio vulnificus interaction in the gills: Role of the RtxA13 toxin.</title>
        <authorList>
            <person name="Callol A."/>
            <person name="Pajuelo D."/>
            <person name="Ebbesson L."/>
            <person name="Teles M."/>
            <person name="MacKenzie S."/>
            <person name="Amaro C."/>
        </authorList>
    </citation>
    <scope>NUCLEOTIDE SEQUENCE</scope>
</reference>
<evidence type="ECO:0000313" key="2">
    <source>
        <dbReference type="EMBL" id="JAH34430.1"/>
    </source>
</evidence>
<dbReference type="EMBL" id="GBXM01074147">
    <property type="protein sequence ID" value="JAH34430.1"/>
    <property type="molecule type" value="Transcribed_RNA"/>
</dbReference>
<protein>
    <submittedName>
        <fullName evidence="2">Uncharacterized protein</fullName>
    </submittedName>
</protein>
<keyword evidence="1" id="KW-0472">Membrane</keyword>
<evidence type="ECO:0000256" key="1">
    <source>
        <dbReference type="SAM" id="Phobius"/>
    </source>
</evidence>
<proteinExistence type="predicted"/>
<dbReference type="AlphaFoldDB" id="A0A0E9S199"/>
<keyword evidence="1" id="KW-0812">Transmembrane</keyword>
<accession>A0A0E9S199</accession>
<keyword evidence="1" id="KW-1133">Transmembrane helix</keyword>
<feature type="transmembrane region" description="Helical" evidence="1">
    <location>
        <begin position="15"/>
        <end position="34"/>
    </location>
</feature>
<name>A0A0E9S199_ANGAN</name>